<name>A0A0X8F8J1_9LACT</name>
<evidence type="ECO:0000259" key="9">
    <source>
        <dbReference type="Pfam" id="PF07687"/>
    </source>
</evidence>
<dbReference type="InterPro" id="IPR036264">
    <property type="entry name" value="Bact_exopeptidase_dim_dom"/>
</dbReference>
<accession>A0A0X8F8J1</accession>
<gene>
    <name evidence="10" type="ORF">CYJ27_03590</name>
</gene>
<dbReference type="GO" id="GO:0016805">
    <property type="term" value="F:dipeptidase activity"/>
    <property type="evidence" value="ECO:0007669"/>
    <property type="project" value="UniProtKB-KW"/>
</dbReference>
<evidence type="ECO:0000256" key="6">
    <source>
        <dbReference type="ARBA" id="ARBA00022833"/>
    </source>
</evidence>
<dbReference type="InterPro" id="IPR010964">
    <property type="entry name" value="M20A_pepV-rel"/>
</dbReference>
<keyword evidence="5" id="KW-0378">Hydrolase</keyword>
<dbReference type="PANTHER" id="PTHR43808">
    <property type="entry name" value="ACETYLORNITHINE DEACETYLASE"/>
    <property type="match status" value="1"/>
</dbReference>
<comment type="caution">
    <text evidence="10">The sequence shown here is derived from an EMBL/GenBank/DDBJ whole genome shotgun (WGS) entry which is preliminary data.</text>
</comment>
<dbReference type="SUPFAM" id="SSF55031">
    <property type="entry name" value="Bacterial exopeptidase dimerisation domain"/>
    <property type="match status" value="1"/>
</dbReference>
<dbReference type="GO" id="GO:0008777">
    <property type="term" value="F:acetylornithine deacetylase activity"/>
    <property type="evidence" value="ECO:0007669"/>
    <property type="project" value="TreeGrafter"/>
</dbReference>
<dbReference type="Pfam" id="PF01546">
    <property type="entry name" value="Peptidase_M20"/>
    <property type="match status" value="1"/>
</dbReference>
<organism evidence="10 11">
    <name type="scientific">Aerococcus christensenii</name>
    <dbReference type="NCBI Taxonomy" id="87541"/>
    <lineage>
        <taxon>Bacteria</taxon>
        <taxon>Bacillati</taxon>
        <taxon>Bacillota</taxon>
        <taxon>Bacilli</taxon>
        <taxon>Lactobacillales</taxon>
        <taxon>Aerococcaceae</taxon>
        <taxon>Aerococcus</taxon>
    </lineage>
</organism>
<sequence>MKINWQEEVSKIKEAYFEDLCTLLRIPSVREDDKATEEAPFGPGPKKALDTFLEMAKRDGFPTKNVANVAGRLEFGQGNEIMGIIGHLDVVPVDDSWLTDPFEPTFKDGKLYARGVSDDKGPMLACYYALKMIRNLKLPVSKKVHFIVGTDEESDWRCLHRYLETEPLPDFGISPDAMFPVINGEKGGYTVDLKFGALQGVLKSFTAGQRENMVPGEATAVIEGFNPLLVQEAADQFNAQQSVQITVEEKGQELTVIAHGKVSHGAFPENGHNAATYLAAFLTSLDAKLEKDPYLSFIANVLHLDFKGQKVGISHHDPVMGDLSLNSGVFYKEGDKQVITVNIRFPQGQSFEQLDARFDELGQQFGFERVTGPSNKLPHYVPMDDPLVKTLLAVYEEHTGMEGYETVIGGGTYARLMKRGVAFGAEFPDEENTMHEPNEVQSLDRLLLTIAIYADAIYRLIQ</sequence>
<dbReference type="Gene3D" id="3.30.70.360">
    <property type="match status" value="2"/>
</dbReference>
<comment type="similarity">
    <text evidence="2">Belongs to the peptidase M20A family.</text>
</comment>
<dbReference type="GO" id="GO:0006508">
    <property type="term" value="P:proteolysis"/>
    <property type="evidence" value="ECO:0007669"/>
    <property type="project" value="UniProtKB-KW"/>
</dbReference>
<dbReference type="Gene3D" id="3.40.630.10">
    <property type="entry name" value="Zn peptidases"/>
    <property type="match status" value="1"/>
</dbReference>
<keyword evidence="3" id="KW-0645">Protease</keyword>
<keyword evidence="8" id="KW-0482">Metalloprotease</keyword>
<keyword evidence="7" id="KW-0224">Dipeptidase</keyword>
<dbReference type="AlphaFoldDB" id="A0A0X8F8J1"/>
<evidence type="ECO:0000256" key="2">
    <source>
        <dbReference type="ARBA" id="ARBA00006247"/>
    </source>
</evidence>
<dbReference type="CDD" id="cd03888">
    <property type="entry name" value="M20_PepV"/>
    <property type="match status" value="1"/>
</dbReference>
<dbReference type="InterPro" id="IPR050072">
    <property type="entry name" value="Peptidase_M20A"/>
</dbReference>
<evidence type="ECO:0000256" key="5">
    <source>
        <dbReference type="ARBA" id="ARBA00022801"/>
    </source>
</evidence>
<dbReference type="Pfam" id="PF07687">
    <property type="entry name" value="M20_dimer"/>
    <property type="match status" value="1"/>
</dbReference>
<dbReference type="NCBIfam" id="NF005591">
    <property type="entry name" value="PRK07318.1"/>
    <property type="match status" value="1"/>
</dbReference>
<evidence type="ECO:0000256" key="3">
    <source>
        <dbReference type="ARBA" id="ARBA00022670"/>
    </source>
</evidence>
<protein>
    <submittedName>
        <fullName evidence="10">Dipeptidase PepV</fullName>
    </submittedName>
</protein>
<evidence type="ECO:0000256" key="1">
    <source>
        <dbReference type="ARBA" id="ARBA00001947"/>
    </source>
</evidence>
<evidence type="ECO:0000256" key="4">
    <source>
        <dbReference type="ARBA" id="ARBA00022723"/>
    </source>
</evidence>
<dbReference type="PANTHER" id="PTHR43808:SF31">
    <property type="entry name" value="N-ACETYL-L-CITRULLINE DEACETYLASE"/>
    <property type="match status" value="1"/>
</dbReference>
<dbReference type="GO" id="GO:0008270">
    <property type="term" value="F:zinc ion binding"/>
    <property type="evidence" value="ECO:0007669"/>
    <property type="project" value="InterPro"/>
</dbReference>
<reference evidence="10 11" key="1">
    <citation type="submission" date="2017-12" db="EMBL/GenBank/DDBJ databases">
        <title>Phylogenetic diversity of female urinary microbiome.</title>
        <authorList>
            <person name="Thomas-White K."/>
            <person name="Wolfe A.J."/>
        </authorList>
    </citation>
    <scope>NUCLEOTIDE SEQUENCE [LARGE SCALE GENOMIC DNA]</scope>
    <source>
        <strain evidence="10 11">UMB0844</strain>
    </source>
</reference>
<dbReference type="NCBIfam" id="TIGR01887">
    <property type="entry name" value="dipeptidaselike"/>
    <property type="match status" value="1"/>
</dbReference>
<keyword evidence="4" id="KW-0479">Metal-binding</keyword>
<dbReference type="EMBL" id="PKGZ01000002">
    <property type="protein sequence ID" value="PKY91764.1"/>
    <property type="molecule type" value="Genomic_DNA"/>
</dbReference>
<dbReference type="RefSeq" id="WP_060776983.1">
    <property type="nucleotide sequence ID" value="NZ_CP014159.1"/>
</dbReference>
<dbReference type="GO" id="GO:0008237">
    <property type="term" value="F:metallopeptidase activity"/>
    <property type="evidence" value="ECO:0007669"/>
    <property type="project" value="UniProtKB-KW"/>
</dbReference>
<dbReference type="Proteomes" id="UP000234775">
    <property type="component" value="Unassembled WGS sequence"/>
</dbReference>
<evidence type="ECO:0000313" key="11">
    <source>
        <dbReference type="Proteomes" id="UP000234775"/>
    </source>
</evidence>
<dbReference type="InterPro" id="IPR002933">
    <property type="entry name" value="Peptidase_M20"/>
</dbReference>
<dbReference type="KEGG" id="acg:AWM71_05340"/>
<feature type="domain" description="Peptidase M20 dimerisation" evidence="9">
    <location>
        <begin position="255"/>
        <end position="358"/>
    </location>
</feature>
<comment type="cofactor">
    <cofactor evidence="1">
        <name>Zn(2+)</name>
        <dbReference type="ChEBI" id="CHEBI:29105"/>
    </cofactor>
</comment>
<evidence type="ECO:0000256" key="7">
    <source>
        <dbReference type="ARBA" id="ARBA00022997"/>
    </source>
</evidence>
<dbReference type="InterPro" id="IPR011650">
    <property type="entry name" value="Peptidase_M20_dimer"/>
</dbReference>
<evidence type="ECO:0000256" key="8">
    <source>
        <dbReference type="ARBA" id="ARBA00023049"/>
    </source>
</evidence>
<proteinExistence type="inferred from homology"/>
<keyword evidence="11" id="KW-1185">Reference proteome</keyword>
<dbReference type="SUPFAM" id="SSF53187">
    <property type="entry name" value="Zn-dependent exopeptidases"/>
    <property type="match status" value="1"/>
</dbReference>
<evidence type="ECO:0000313" key="10">
    <source>
        <dbReference type="EMBL" id="PKY91764.1"/>
    </source>
</evidence>
<dbReference type="GO" id="GO:0006526">
    <property type="term" value="P:L-arginine biosynthetic process"/>
    <property type="evidence" value="ECO:0007669"/>
    <property type="project" value="TreeGrafter"/>
</dbReference>
<keyword evidence="6" id="KW-0862">Zinc</keyword>